<name>A0A2S7SXI7_9BACT</name>
<dbReference type="Pfam" id="PF04963">
    <property type="entry name" value="Sigma54_CBD"/>
    <property type="match status" value="1"/>
</dbReference>
<comment type="similarity">
    <text evidence="1">Belongs to the sigma-54 factor family.</text>
</comment>
<keyword evidence="7" id="KW-0238">DNA-binding</keyword>
<dbReference type="GO" id="GO:0001216">
    <property type="term" value="F:DNA-binding transcription activator activity"/>
    <property type="evidence" value="ECO:0007669"/>
    <property type="project" value="InterPro"/>
</dbReference>
<accession>A0A2S7SXI7</accession>
<evidence type="ECO:0000256" key="2">
    <source>
        <dbReference type="ARBA" id="ARBA00022478"/>
    </source>
</evidence>
<evidence type="ECO:0000313" key="11">
    <source>
        <dbReference type="EMBL" id="PQJ11454.1"/>
    </source>
</evidence>
<dbReference type="InterPro" id="IPR000394">
    <property type="entry name" value="RNA_pol_sigma_54"/>
</dbReference>
<dbReference type="GO" id="GO:0006352">
    <property type="term" value="P:DNA-templated transcription initiation"/>
    <property type="evidence" value="ECO:0007669"/>
    <property type="project" value="InterPro"/>
</dbReference>
<keyword evidence="4" id="KW-0548">Nucleotidyltransferase</keyword>
<evidence type="ECO:0000256" key="5">
    <source>
        <dbReference type="ARBA" id="ARBA00023015"/>
    </source>
</evidence>
<dbReference type="InterPro" id="IPR007634">
    <property type="entry name" value="RNA_pol_sigma_54_DNA-bd"/>
</dbReference>
<dbReference type="EMBL" id="PPSL01000002">
    <property type="protein sequence ID" value="PQJ11454.1"/>
    <property type="molecule type" value="Genomic_DNA"/>
</dbReference>
<feature type="domain" description="RNA polymerase sigma factor 54 core-binding" evidence="10">
    <location>
        <begin position="103"/>
        <end position="290"/>
    </location>
</feature>
<keyword evidence="8" id="KW-0804">Transcription</keyword>
<evidence type="ECO:0000256" key="8">
    <source>
        <dbReference type="ARBA" id="ARBA00023163"/>
    </source>
</evidence>
<evidence type="ECO:0000259" key="10">
    <source>
        <dbReference type="Pfam" id="PF04963"/>
    </source>
</evidence>
<evidence type="ECO:0000256" key="7">
    <source>
        <dbReference type="ARBA" id="ARBA00023125"/>
    </source>
</evidence>
<gene>
    <name evidence="11" type="primary">rpoN</name>
    <name evidence="11" type="ORF">CJD36_006540</name>
</gene>
<keyword evidence="2" id="KW-0240">DNA-directed RNA polymerase</keyword>
<dbReference type="PANTHER" id="PTHR32248">
    <property type="entry name" value="RNA POLYMERASE SIGMA-54 FACTOR"/>
    <property type="match status" value="1"/>
</dbReference>
<keyword evidence="6" id="KW-0731">Sigma factor</keyword>
<dbReference type="RefSeq" id="WP_105038333.1">
    <property type="nucleotide sequence ID" value="NZ_PPSL01000002.1"/>
</dbReference>
<proteinExistence type="inferred from homology"/>
<evidence type="ECO:0000259" key="9">
    <source>
        <dbReference type="Pfam" id="PF04552"/>
    </source>
</evidence>
<dbReference type="GO" id="GO:0000428">
    <property type="term" value="C:DNA-directed RNA polymerase complex"/>
    <property type="evidence" value="ECO:0007669"/>
    <property type="project" value="UniProtKB-KW"/>
</dbReference>
<dbReference type="GO" id="GO:0016987">
    <property type="term" value="F:sigma factor activity"/>
    <property type="evidence" value="ECO:0007669"/>
    <property type="project" value="UniProtKB-KW"/>
</dbReference>
<dbReference type="InterPro" id="IPR038709">
    <property type="entry name" value="RpoN_core-bd_sf"/>
</dbReference>
<keyword evidence="3" id="KW-0808">Transferase</keyword>
<dbReference type="PRINTS" id="PR00045">
    <property type="entry name" value="SIGMA54FCT"/>
</dbReference>
<dbReference type="InterPro" id="IPR007046">
    <property type="entry name" value="RNA_pol_sigma_54_core-bd"/>
</dbReference>
<dbReference type="PROSITE" id="PS00718">
    <property type="entry name" value="SIGMA54_2"/>
    <property type="match status" value="1"/>
</dbReference>
<evidence type="ECO:0000313" key="12">
    <source>
        <dbReference type="Proteomes" id="UP000239872"/>
    </source>
</evidence>
<evidence type="ECO:0000256" key="1">
    <source>
        <dbReference type="ARBA" id="ARBA00008798"/>
    </source>
</evidence>
<comment type="caution">
    <text evidence="11">The sequence shown here is derived from an EMBL/GenBank/DDBJ whole genome shotgun (WGS) entry which is preliminary data.</text>
</comment>
<feature type="domain" description="RNA polymerase sigma factor 54 DNA-binding" evidence="9">
    <location>
        <begin position="309"/>
        <end position="465"/>
    </location>
</feature>
<dbReference type="GO" id="GO:0003677">
    <property type="term" value="F:DNA binding"/>
    <property type="evidence" value="ECO:0007669"/>
    <property type="project" value="UniProtKB-KW"/>
</dbReference>
<sequence>MISQNQSQRQNFKILPQQIQLLNLYFLNSLELEQRIKNELEENPFLETAEKKDEEDTKLSKDEMQDYQDWEEVMYDDAPNYKSDYQNYFDSEVAPNTPIVNVNTFKEETHQQLQMLTLSDEDRVAAEYIIDILNGEGFMDRPIDEVAEDMSFYFQKVVEPERVRKALKVVQSLDPIGIGSCSIQECLLLQLHAMDVRRPDVKCAINLLQHHYNDLMHRQFEKLHHALKIDDDELRTVLNLISGLKFHPVTETSAFDPKNTIIPDYIITNYGGNIQVNLYSSRSGSVFVNQSLHDELASQITSKDKGANQYVKSKLSSAQWFVNAVKQREDTMLRIMKGIVALQPEYFQEGDIRYLKPMVLRNLADMLNMDISTISRITSNKYAETHFGLIYLKKLFSEGIADQKGEVISNKVIRSVIEEAISKEDKKKPYTDQQLVTILSASGYNIARRTIAKYREQLQIPIAQIRAVWA</sequence>
<dbReference type="Proteomes" id="UP000239872">
    <property type="component" value="Unassembled WGS sequence"/>
</dbReference>
<dbReference type="PIRSF" id="PIRSF000774">
    <property type="entry name" value="RpoN"/>
    <property type="match status" value="1"/>
</dbReference>
<dbReference type="OrthoDB" id="9814402at2"/>
<dbReference type="Gene3D" id="1.10.10.60">
    <property type="entry name" value="Homeodomain-like"/>
    <property type="match status" value="1"/>
</dbReference>
<dbReference type="AlphaFoldDB" id="A0A2S7SXI7"/>
<dbReference type="NCBIfam" id="TIGR02395">
    <property type="entry name" value="rpoN_sigma"/>
    <property type="match status" value="1"/>
</dbReference>
<evidence type="ECO:0000256" key="3">
    <source>
        <dbReference type="ARBA" id="ARBA00022679"/>
    </source>
</evidence>
<dbReference type="PROSITE" id="PS50044">
    <property type="entry name" value="SIGMA54_3"/>
    <property type="match status" value="1"/>
</dbReference>
<evidence type="ECO:0000256" key="6">
    <source>
        <dbReference type="ARBA" id="ARBA00023082"/>
    </source>
</evidence>
<dbReference type="GO" id="GO:0016779">
    <property type="term" value="F:nucleotidyltransferase activity"/>
    <property type="evidence" value="ECO:0007669"/>
    <property type="project" value="UniProtKB-KW"/>
</dbReference>
<dbReference type="Pfam" id="PF04552">
    <property type="entry name" value="Sigma54_DBD"/>
    <property type="match status" value="1"/>
</dbReference>
<keyword evidence="5" id="KW-0805">Transcription regulation</keyword>
<dbReference type="Gene3D" id="1.10.10.1330">
    <property type="entry name" value="RNA polymerase sigma-54 factor, core-binding domain"/>
    <property type="match status" value="1"/>
</dbReference>
<organism evidence="11 12">
    <name type="scientific">Flavipsychrobacter stenotrophus</name>
    <dbReference type="NCBI Taxonomy" id="2077091"/>
    <lineage>
        <taxon>Bacteria</taxon>
        <taxon>Pseudomonadati</taxon>
        <taxon>Bacteroidota</taxon>
        <taxon>Chitinophagia</taxon>
        <taxon>Chitinophagales</taxon>
        <taxon>Chitinophagaceae</taxon>
        <taxon>Flavipsychrobacter</taxon>
    </lineage>
</organism>
<keyword evidence="12" id="KW-1185">Reference proteome</keyword>
<dbReference type="PANTHER" id="PTHR32248:SF4">
    <property type="entry name" value="RNA POLYMERASE SIGMA-54 FACTOR"/>
    <property type="match status" value="1"/>
</dbReference>
<evidence type="ECO:0000256" key="4">
    <source>
        <dbReference type="ARBA" id="ARBA00022695"/>
    </source>
</evidence>
<protein>
    <submittedName>
        <fullName evidence="11">RNA polymerase sigma-54 factor</fullName>
    </submittedName>
</protein>
<reference evidence="11 12" key="1">
    <citation type="submission" date="2018-01" db="EMBL/GenBank/DDBJ databases">
        <title>A novel member of the phylum Bacteroidetes isolated from glacier ice.</title>
        <authorList>
            <person name="Liu Q."/>
            <person name="Xin Y.-H."/>
        </authorList>
    </citation>
    <scope>NUCLEOTIDE SEQUENCE [LARGE SCALE GENOMIC DNA]</scope>
    <source>
        <strain evidence="11 12">RB1R16</strain>
    </source>
</reference>
<dbReference type="Pfam" id="PF00309">
    <property type="entry name" value="Sigma54_AID"/>
    <property type="match status" value="1"/>
</dbReference>